<dbReference type="InterPro" id="IPR029021">
    <property type="entry name" value="Prot-tyrosine_phosphatase-like"/>
</dbReference>
<accession>A0A0R2ME85</accession>
<dbReference type="GO" id="GO:0004721">
    <property type="term" value="F:phosphoprotein phosphatase activity"/>
    <property type="evidence" value="ECO:0007669"/>
    <property type="project" value="InterPro"/>
</dbReference>
<dbReference type="STRING" id="942150.IV64_GL002124"/>
<reference evidence="3 4" key="1">
    <citation type="journal article" date="2015" name="Genome Announc.">
        <title>Expanding the biotechnology potential of lactobacilli through comparative genomics of 213 strains and associated genera.</title>
        <authorList>
            <person name="Sun Z."/>
            <person name="Harris H.M."/>
            <person name="McCann A."/>
            <person name="Guo C."/>
            <person name="Argimon S."/>
            <person name="Zhang W."/>
            <person name="Yang X."/>
            <person name="Jeffery I.B."/>
            <person name="Cooney J.C."/>
            <person name="Kagawa T.F."/>
            <person name="Liu W."/>
            <person name="Song Y."/>
            <person name="Salvetti E."/>
            <person name="Wrobel A."/>
            <person name="Rasinkangas P."/>
            <person name="Parkhill J."/>
            <person name="Rea M.C."/>
            <person name="O'Sullivan O."/>
            <person name="Ritari J."/>
            <person name="Douillard F.P."/>
            <person name="Paul Ross R."/>
            <person name="Yang R."/>
            <person name="Briner A.E."/>
            <person name="Felis G.E."/>
            <person name="de Vos W.M."/>
            <person name="Barrangou R."/>
            <person name="Klaenhammer T.R."/>
            <person name="Caufield P.W."/>
            <person name="Cui Y."/>
            <person name="Zhang H."/>
            <person name="O'Toole P.W."/>
        </authorList>
    </citation>
    <scope>NUCLEOTIDE SEQUENCE [LARGE SCALE GENOMIC DNA]</scope>
    <source>
        <strain evidence="3 4">LMG 26013</strain>
    </source>
</reference>
<dbReference type="OrthoDB" id="1188001at2"/>
<dbReference type="PANTHER" id="PTHR31126:SF1">
    <property type="entry name" value="TYROSINE SPECIFIC PROTEIN PHOSPHATASES DOMAIN-CONTAINING PROTEIN"/>
    <property type="match status" value="1"/>
</dbReference>
<dbReference type="InterPro" id="IPR026893">
    <property type="entry name" value="Tyr/Ser_Pase_IphP-type"/>
</dbReference>
<dbReference type="Pfam" id="PF13350">
    <property type="entry name" value="Y_phosphatase3"/>
    <property type="match status" value="1"/>
</dbReference>
<dbReference type="Gene3D" id="3.90.190.10">
    <property type="entry name" value="Protein tyrosine phosphatase superfamily"/>
    <property type="match status" value="1"/>
</dbReference>
<comment type="caution">
    <text evidence="3">The sequence shown here is derived from an EMBL/GenBank/DDBJ whole genome shotgun (WGS) entry which is preliminary data.</text>
</comment>
<name>A0A0R2ME85_9LACO</name>
<dbReference type="PANTHER" id="PTHR31126">
    <property type="entry name" value="TYROSINE-PROTEIN PHOSPHATASE"/>
    <property type="match status" value="1"/>
</dbReference>
<organism evidence="3 4">
    <name type="scientific">Lactiplantibacillus xiangfangensis</name>
    <dbReference type="NCBI Taxonomy" id="942150"/>
    <lineage>
        <taxon>Bacteria</taxon>
        <taxon>Bacillati</taxon>
        <taxon>Bacillota</taxon>
        <taxon>Bacilli</taxon>
        <taxon>Lactobacillales</taxon>
        <taxon>Lactobacillaceae</taxon>
        <taxon>Lactiplantibacillus</taxon>
    </lineage>
</organism>
<dbReference type="Proteomes" id="UP000051783">
    <property type="component" value="Unassembled WGS sequence"/>
</dbReference>
<dbReference type="RefSeq" id="WP_057705869.1">
    <property type="nucleotide sequence ID" value="NZ_JQCL01000051.1"/>
</dbReference>
<protein>
    <recommendedName>
        <fullName evidence="5">Protein-tyrosine-phosphatase</fullName>
    </recommendedName>
</protein>
<dbReference type="AlphaFoldDB" id="A0A0R2ME85"/>
<evidence type="ECO:0000256" key="2">
    <source>
        <dbReference type="SAM" id="SignalP"/>
    </source>
</evidence>
<evidence type="ECO:0000313" key="4">
    <source>
        <dbReference type="Proteomes" id="UP000051783"/>
    </source>
</evidence>
<dbReference type="SUPFAM" id="SSF52799">
    <property type="entry name" value="(Phosphotyrosine protein) phosphatases II"/>
    <property type="match status" value="1"/>
</dbReference>
<feature type="signal peptide" evidence="2">
    <location>
        <begin position="1"/>
        <end position="25"/>
    </location>
</feature>
<evidence type="ECO:0000256" key="1">
    <source>
        <dbReference type="ARBA" id="ARBA00009580"/>
    </source>
</evidence>
<dbReference type="PATRIC" id="fig|942150.3.peg.2220"/>
<keyword evidence="2" id="KW-0732">Signal</keyword>
<feature type="chain" id="PRO_5006420541" description="Protein-tyrosine-phosphatase" evidence="2">
    <location>
        <begin position="26"/>
        <end position="263"/>
    </location>
</feature>
<keyword evidence="4" id="KW-1185">Reference proteome</keyword>
<dbReference type="EMBL" id="JQCL01000051">
    <property type="protein sequence ID" value="KRO11735.1"/>
    <property type="molecule type" value="Genomic_DNA"/>
</dbReference>
<comment type="similarity">
    <text evidence="1">Belongs to the protein-tyrosine phosphatase family.</text>
</comment>
<gene>
    <name evidence="3" type="ORF">IV64_GL002124</name>
</gene>
<evidence type="ECO:0008006" key="5">
    <source>
        <dbReference type="Google" id="ProtNLM"/>
    </source>
</evidence>
<sequence>MRQFLQRLTLVLLATGLLTGCTAQAAPISTTYGQHISLQGGSNVQDLGGITTTNGRKIKAHRLIRSNQLTHLTKADTKILANHYQVKVVADLRARNEIQAAPDVELANAAYDQDSVVANGQVTGNTLQYYRDLVSTPVARRGYTALFHQLLTNHSGALLYHCTYGKDRTGVATMLILSALGVSKKTILQNYLYSNVNLARGSRLAFKDPAKPNQPFKHVTAANLNAAYQEINHQYGSLTNFLRRLGLTPAKQQQLRQMYLTNR</sequence>
<proteinExistence type="inferred from homology"/>
<dbReference type="PROSITE" id="PS51257">
    <property type="entry name" value="PROKAR_LIPOPROTEIN"/>
    <property type="match status" value="1"/>
</dbReference>
<evidence type="ECO:0000313" key="3">
    <source>
        <dbReference type="EMBL" id="KRO11735.1"/>
    </source>
</evidence>